<dbReference type="PANTHER" id="PTHR11042">
    <property type="entry name" value="EUKARYOTIC TRANSLATION INITIATION FACTOR 2-ALPHA KINASE EIF2-ALPHA KINASE -RELATED"/>
    <property type="match status" value="1"/>
</dbReference>
<keyword evidence="19" id="KW-0175">Coiled coil</keyword>
<keyword evidence="11 14" id="KW-0539">Nucleus</keyword>
<proteinExistence type="inferred from homology"/>
<reference evidence="22" key="3">
    <citation type="submission" date="2025-09" db="UniProtKB">
        <authorList>
            <consortium name="Ensembl"/>
        </authorList>
    </citation>
    <scope>IDENTIFICATION</scope>
</reference>
<dbReference type="InParanoid" id="H3D899"/>
<dbReference type="GO" id="GO:0005524">
    <property type="term" value="F:ATP binding"/>
    <property type="evidence" value="ECO:0007669"/>
    <property type="project" value="UniProtKB-UniRule"/>
</dbReference>
<evidence type="ECO:0000256" key="18">
    <source>
        <dbReference type="PROSITE-ProRule" id="PRU10141"/>
    </source>
</evidence>
<evidence type="ECO:0000259" key="21">
    <source>
        <dbReference type="PROSITE" id="PS50011"/>
    </source>
</evidence>
<dbReference type="STRING" id="99883.ENSTNIP00000016740"/>
<feature type="compositionally biased region" description="Low complexity" evidence="20">
    <location>
        <begin position="151"/>
        <end position="165"/>
    </location>
</feature>
<evidence type="ECO:0000256" key="7">
    <source>
        <dbReference type="ARBA" id="ARBA00022777"/>
    </source>
</evidence>
<evidence type="ECO:0000256" key="17">
    <source>
        <dbReference type="PIRSR" id="PIRSR037281-3"/>
    </source>
</evidence>
<reference evidence="22" key="2">
    <citation type="submission" date="2025-08" db="UniProtKB">
        <authorList>
            <consortium name="Ensembl"/>
        </authorList>
    </citation>
    <scope>IDENTIFICATION</scope>
</reference>
<dbReference type="InterPro" id="IPR017441">
    <property type="entry name" value="Protein_kinase_ATP_BS"/>
</dbReference>
<dbReference type="AlphaFoldDB" id="H3D899"/>
<keyword evidence="10 14" id="KW-0829">Tyrosine-protein kinase</keyword>
<dbReference type="GO" id="GO:0004715">
    <property type="term" value="F:non-membrane spanning protein tyrosine kinase activity"/>
    <property type="evidence" value="ECO:0007669"/>
    <property type="project" value="UniProtKB-UniRule"/>
</dbReference>
<comment type="similarity">
    <text evidence="14">Belongs to the protein kinase superfamily. Ser/Thr protein kinase family. WEE1 subfamily.</text>
</comment>
<keyword evidence="4 14" id="KW-0479">Metal-binding</keyword>
<feature type="binding site" evidence="17">
    <location>
        <position position="422"/>
    </location>
    <ligand>
        <name>Mg(2+)</name>
        <dbReference type="ChEBI" id="CHEBI:18420"/>
        <label>1</label>
    </ligand>
</feature>
<keyword evidence="23" id="KW-1185">Reference proteome</keyword>
<dbReference type="GO" id="GO:0000278">
    <property type="term" value="P:mitotic cell cycle"/>
    <property type="evidence" value="ECO:0007669"/>
    <property type="project" value="InterPro"/>
</dbReference>
<name>H3D899_TETNG</name>
<reference evidence="23" key="1">
    <citation type="journal article" date="2004" name="Nature">
        <title>Genome duplication in the teleost fish Tetraodon nigroviridis reveals the early vertebrate proto-karyotype.</title>
        <authorList>
            <person name="Jaillon O."/>
            <person name="Aury J.-M."/>
            <person name="Brunet F."/>
            <person name="Petit J.-L."/>
            <person name="Stange-Thomann N."/>
            <person name="Mauceli E."/>
            <person name="Bouneau L."/>
            <person name="Fischer C."/>
            <person name="Ozouf-Costaz C."/>
            <person name="Bernot A."/>
            <person name="Nicaud S."/>
            <person name="Jaffe D."/>
            <person name="Fisher S."/>
            <person name="Lutfalla G."/>
            <person name="Dossat C."/>
            <person name="Segurens B."/>
            <person name="Dasilva C."/>
            <person name="Salanoubat M."/>
            <person name="Levy M."/>
            <person name="Boudet N."/>
            <person name="Castellano S."/>
            <person name="Anthouard V."/>
            <person name="Jubin C."/>
            <person name="Castelli V."/>
            <person name="Katinka M."/>
            <person name="Vacherie B."/>
            <person name="Biemont C."/>
            <person name="Skalli Z."/>
            <person name="Cattolico L."/>
            <person name="Poulain J."/>
            <person name="De Berardinis V."/>
            <person name="Cruaud C."/>
            <person name="Duprat S."/>
            <person name="Brottier P."/>
            <person name="Coutanceau J.-P."/>
            <person name="Gouzy J."/>
            <person name="Parra G."/>
            <person name="Lardier G."/>
            <person name="Chapple C."/>
            <person name="McKernan K.J."/>
            <person name="McEwan P."/>
            <person name="Bosak S."/>
            <person name="Kellis M."/>
            <person name="Volff J.-N."/>
            <person name="Guigo R."/>
            <person name="Zody M.C."/>
            <person name="Mesirov J."/>
            <person name="Lindblad-Toh K."/>
            <person name="Birren B."/>
            <person name="Nusbaum C."/>
            <person name="Kahn D."/>
            <person name="Robinson-Rechavi M."/>
            <person name="Laudet V."/>
            <person name="Schachter V."/>
            <person name="Quetier F."/>
            <person name="Saurin W."/>
            <person name="Scarpelli C."/>
            <person name="Wincker P."/>
            <person name="Lander E.S."/>
            <person name="Weissenbach J."/>
            <person name="Roest Crollius H."/>
        </authorList>
    </citation>
    <scope>NUCLEOTIDE SEQUENCE [LARGE SCALE GENOMIC DNA]</scope>
</reference>
<evidence type="ECO:0000256" key="2">
    <source>
        <dbReference type="ARBA" id="ARBA00022618"/>
    </source>
</evidence>
<keyword evidence="8 14" id="KW-0067">ATP-binding</keyword>
<evidence type="ECO:0000256" key="13">
    <source>
        <dbReference type="ARBA" id="ARBA00037982"/>
    </source>
</evidence>
<dbReference type="GeneTree" id="ENSGT00940000157939"/>
<dbReference type="Pfam" id="PF00069">
    <property type="entry name" value="Pkinase"/>
    <property type="match status" value="1"/>
</dbReference>
<dbReference type="SMART" id="SM00220">
    <property type="entry name" value="S_TKc"/>
    <property type="match status" value="1"/>
</dbReference>
<dbReference type="GO" id="GO:0005737">
    <property type="term" value="C:cytoplasm"/>
    <property type="evidence" value="ECO:0007669"/>
    <property type="project" value="TreeGrafter"/>
</dbReference>
<sequence length="604" mass="66322">ASVAIGARPPSPGSRPIRQKLHFTSSDGEDEPIDDANNSTGGESGFTEMDSPLEGGSSPLNQSGGDDDVELWDEDSFGSPAHLQSPSSAILANCSPSPRKGSRPYRGSPERPYAQDEGSGSGSPVPDCPDTPPHKTFRKLRLFDTPHTPKSLLSRARASAGSSSRRVALFKSAEAAGRPLTDSSRRQQTPLVNFNPFTPDSLLIQSVTQQRINRKRSHWNDSCGEDMEASDGEGEEEVLPPSKRITMMESNMMSRYASEFLELEKIGCGEFGAVFKCVKRLDGCIYAIKRSKKPLAGSVDEQNALREVYAHAVLGQHPHVVRYYSAWAEDDHMLIQNEYCNGGTLDVVAENYRRLSYLSELELKDLLLQVAGGLKYIHSTSLVHMDIKPSNIFISRKSVSSCDDCQEEEDGLATSVVYKIGDLGHVTRANNPQVEEGDSRYLANEVLQEDYSNLAKADIFALALTVISASGADLPTNGDKWHEIRQGKLPSIPQVLTQDFLGLLKLMIHPEPSRRPSASDLIKCPVLLSAARMSADQLRVELNAEKFKNALLQKELKKQLARAAAEEKVLSADRILTRSTLQANPRTTRLVGKKMNRSVSLTIY</sequence>
<feature type="coiled-coil region" evidence="19">
    <location>
        <begin position="535"/>
        <end position="573"/>
    </location>
</feature>
<keyword evidence="3 14" id="KW-0808">Transferase</keyword>
<evidence type="ECO:0000256" key="14">
    <source>
        <dbReference type="PIRNR" id="PIRNR037281"/>
    </source>
</evidence>
<comment type="catalytic activity">
    <reaction evidence="14">
        <text>L-tyrosyl-[protein] + ATP = O-phospho-L-tyrosyl-[protein] + ADP + H(+)</text>
        <dbReference type="Rhea" id="RHEA:10596"/>
        <dbReference type="Rhea" id="RHEA-COMP:10136"/>
        <dbReference type="Rhea" id="RHEA-COMP:20101"/>
        <dbReference type="ChEBI" id="CHEBI:15378"/>
        <dbReference type="ChEBI" id="CHEBI:30616"/>
        <dbReference type="ChEBI" id="CHEBI:46858"/>
        <dbReference type="ChEBI" id="CHEBI:61978"/>
        <dbReference type="ChEBI" id="CHEBI:456216"/>
        <dbReference type="EC" id="2.7.10.2"/>
    </reaction>
</comment>
<evidence type="ECO:0000313" key="22">
    <source>
        <dbReference type="Ensembl" id="ENSTNIP00000016740.1"/>
    </source>
</evidence>
<protein>
    <recommendedName>
        <fullName evidence="14">Wee1-like protein kinase</fullName>
        <ecNumber evidence="14">2.7.10.2</ecNumber>
    </recommendedName>
</protein>
<dbReference type="GO" id="GO:0005634">
    <property type="term" value="C:nucleus"/>
    <property type="evidence" value="ECO:0007669"/>
    <property type="project" value="UniProtKB-SubCell"/>
</dbReference>
<feature type="binding site" evidence="16 18">
    <location>
        <position position="289"/>
    </location>
    <ligand>
        <name>ATP</name>
        <dbReference type="ChEBI" id="CHEBI:30616"/>
    </ligand>
</feature>
<evidence type="ECO:0000256" key="11">
    <source>
        <dbReference type="ARBA" id="ARBA00023242"/>
    </source>
</evidence>
<dbReference type="PIRSF" id="PIRSF037281">
    <property type="entry name" value="Wee1-like_protein_kinase"/>
    <property type="match status" value="1"/>
</dbReference>
<keyword evidence="9 17" id="KW-0460">Magnesium</keyword>
<dbReference type="PANTHER" id="PTHR11042:SF72">
    <property type="entry name" value="WEE1-LIKE PROTEIN KINASE"/>
    <property type="match status" value="1"/>
</dbReference>
<feature type="binding site" evidence="17">
    <location>
        <position position="391"/>
    </location>
    <ligand>
        <name>Mg(2+)</name>
        <dbReference type="ChEBI" id="CHEBI:18420"/>
        <label>1</label>
    </ligand>
</feature>
<feature type="compositionally biased region" description="Acidic residues" evidence="20">
    <location>
        <begin position="65"/>
        <end position="76"/>
    </location>
</feature>
<feature type="compositionally biased region" description="Acidic residues" evidence="20">
    <location>
        <begin position="223"/>
        <end position="238"/>
    </location>
</feature>
<evidence type="ECO:0000256" key="1">
    <source>
        <dbReference type="ARBA" id="ARBA00004123"/>
    </source>
</evidence>
<evidence type="ECO:0000256" key="10">
    <source>
        <dbReference type="ARBA" id="ARBA00023137"/>
    </source>
</evidence>
<accession>H3D899</accession>
<dbReference type="GO" id="GO:0051301">
    <property type="term" value="P:cell division"/>
    <property type="evidence" value="ECO:0007669"/>
    <property type="project" value="UniProtKB-KW"/>
</dbReference>
<dbReference type="PROSITE" id="PS00107">
    <property type="entry name" value="PROTEIN_KINASE_ATP"/>
    <property type="match status" value="1"/>
</dbReference>
<comment type="cofactor">
    <cofactor evidence="17">
        <name>Mg(2+)</name>
        <dbReference type="ChEBI" id="CHEBI:18420"/>
    </cofactor>
    <text evidence="17">Binds 2 magnesium ions per subunit.</text>
</comment>
<dbReference type="InterPro" id="IPR011009">
    <property type="entry name" value="Kinase-like_dom_sf"/>
</dbReference>
<keyword evidence="2" id="KW-0132">Cell division</keyword>
<evidence type="ECO:0000256" key="3">
    <source>
        <dbReference type="ARBA" id="ARBA00022679"/>
    </source>
</evidence>
<dbReference type="GO" id="GO:0009416">
    <property type="term" value="P:response to light stimulus"/>
    <property type="evidence" value="ECO:0007669"/>
    <property type="project" value="Ensembl"/>
</dbReference>
<keyword evidence="5 14" id="KW-0547">Nucleotide-binding</keyword>
<evidence type="ECO:0000256" key="16">
    <source>
        <dbReference type="PIRSR" id="PIRSR037281-2"/>
    </source>
</evidence>
<evidence type="ECO:0000256" key="6">
    <source>
        <dbReference type="ARBA" id="ARBA00022776"/>
    </source>
</evidence>
<dbReference type="InterPro" id="IPR008271">
    <property type="entry name" value="Ser/Thr_kinase_AS"/>
</dbReference>
<dbReference type="SUPFAM" id="SSF56112">
    <property type="entry name" value="Protein kinase-like (PK-like)"/>
    <property type="match status" value="1"/>
</dbReference>
<dbReference type="InterPro" id="IPR000719">
    <property type="entry name" value="Prot_kinase_dom"/>
</dbReference>
<dbReference type="OMA" id="TIFNHPV"/>
<feature type="binding site" evidence="16">
    <location>
        <begin position="266"/>
        <end position="274"/>
    </location>
    <ligand>
        <name>ATP</name>
        <dbReference type="ChEBI" id="CHEBI:30616"/>
    </ligand>
</feature>
<keyword evidence="12" id="KW-0131">Cell cycle</keyword>
<dbReference type="Gene3D" id="3.30.200.20">
    <property type="entry name" value="Phosphorylase Kinase, domain 1"/>
    <property type="match status" value="1"/>
</dbReference>
<dbReference type="InterPro" id="IPR017164">
    <property type="entry name" value="Wee1-like_protein_kinase"/>
</dbReference>
<dbReference type="PROSITE" id="PS00108">
    <property type="entry name" value="PROTEIN_KINASE_ST"/>
    <property type="match status" value="1"/>
</dbReference>
<evidence type="ECO:0000256" key="19">
    <source>
        <dbReference type="SAM" id="Coils"/>
    </source>
</evidence>
<dbReference type="Proteomes" id="UP000007303">
    <property type="component" value="Unassembled WGS sequence"/>
</dbReference>
<feature type="region of interest" description="Disordered" evidence="20">
    <location>
        <begin position="1"/>
        <end position="165"/>
    </location>
</feature>
<feature type="domain" description="Protein kinase" evidence="21">
    <location>
        <begin position="260"/>
        <end position="527"/>
    </location>
</feature>
<dbReference type="EC" id="2.7.10.2" evidence="14"/>
<dbReference type="GO" id="GO:0000287">
    <property type="term" value="F:magnesium ion binding"/>
    <property type="evidence" value="ECO:0007669"/>
    <property type="project" value="InterPro"/>
</dbReference>
<feature type="region of interest" description="Disordered" evidence="20">
    <location>
        <begin position="215"/>
        <end position="238"/>
    </location>
</feature>
<dbReference type="FunCoup" id="H3D899">
    <property type="interactions" value="1475"/>
</dbReference>
<comment type="similarity">
    <text evidence="13">Belongs to the protein kinase superfamily. Ser/Thr protein kinase family. GCN2 subfamily.</text>
</comment>
<dbReference type="Ensembl" id="ENSTNIT00000016954.1">
    <property type="protein sequence ID" value="ENSTNIP00000016740.1"/>
    <property type="gene ID" value="ENSTNIG00000013738.1"/>
</dbReference>
<evidence type="ECO:0000256" key="9">
    <source>
        <dbReference type="ARBA" id="ARBA00022842"/>
    </source>
</evidence>
<dbReference type="PROSITE" id="PS50011">
    <property type="entry name" value="PROTEIN_KINASE_DOM"/>
    <property type="match status" value="1"/>
</dbReference>
<evidence type="ECO:0000256" key="4">
    <source>
        <dbReference type="ARBA" id="ARBA00022723"/>
    </source>
</evidence>
<dbReference type="FunFam" id="3.30.200.20:FF:000115">
    <property type="entry name" value="Wee1-like kinase 2"/>
    <property type="match status" value="1"/>
</dbReference>
<comment type="subcellular location">
    <subcellularLocation>
        <location evidence="1 14">Nucleus</location>
    </subcellularLocation>
</comment>
<keyword evidence="7 14" id="KW-0418">Kinase</keyword>
<evidence type="ECO:0000256" key="15">
    <source>
        <dbReference type="PIRSR" id="PIRSR037281-1"/>
    </source>
</evidence>
<keyword evidence="6" id="KW-0498">Mitosis</keyword>
<dbReference type="FunFam" id="1.10.510.10:FF:000217">
    <property type="entry name" value="Wee1-like protein kinase"/>
    <property type="match status" value="1"/>
</dbReference>
<dbReference type="Gene3D" id="1.10.510.10">
    <property type="entry name" value="Transferase(Phosphotransferase) domain 1"/>
    <property type="match status" value="1"/>
</dbReference>
<evidence type="ECO:0000256" key="20">
    <source>
        <dbReference type="SAM" id="MobiDB-lite"/>
    </source>
</evidence>
<evidence type="ECO:0000256" key="8">
    <source>
        <dbReference type="ARBA" id="ARBA00022840"/>
    </source>
</evidence>
<evidence type="ECO:0000256" key="12">
    <source>
        <dbReference type="ARBA" id="ARBA00023306"/>
    </source>
</evidence>
<feature type="compositionally biased region" description="Polar residues" evidence="20">
    <location>
        <begin position="82"/>
        <end position="96"/>
    </location>
</feature>
<evidence type="ECO:0000313" key="23">
    <source>
        <dbReference type="Proteomes" id="UP000007303"/>
    </source>
</evidence>
<evidence type="ECO:0000256" key="5">
    <source>
        <dbReference type="ARBA" id="ARBA00022741"/>
    </source>
</evidence>
<feature type="active site" description="Proton acceptor" evidence="15">
    <location>
        <position position="386"/>
    </location>
</feature>
<dbReference type="InterPro" id="IPR050339">
    <property type="entry name" value="CC_SR_Kinase"/>
</dbReference>
<organism evidence="22 23">
    <name type="scientific">Tetraodon nigroviridis</name>
    <name type="common">Spotted green pufferfish</name>
    <name type="synonym">Chelonodon nigroviridis</name>
    <dbReference type="NCBI Taxonomy" id="99883"/>
    <lineage>
        <taxon>Eukaryota</taxon>
        <taxon>Metazoa</taxon>
        <taxon>Chordata</taxon>
        <taxon>Craniata</taxon>
        <taxon>Vertebrata</taxon>
        <taxon>Euteleostomi</taxon>
        <taxon>Actinopterygii</taxon>
        <taxon>Neopterygii</taxon>
        <taxon>Teleostei</taxon>
        <taxon>Neoteleostei</taxon>
        <taxon>Acanthomorphata</taxon>
        <taxon>Eupercaria</taxon>
        <taxon>Tetraodontiformes</taxon>
        <taxon>Tetradontoidea</taxon>
        <taxon>Tetraodontidae</taxon>
        <taxon>Tetraodon</taxon>
    </lineage>
</organism>
<dbReference type="HOGENOM" id="CLU_000288_25_1_1"/>